<name>A0A183L6F7_9TREM</name>
<feature type="region of interest" description="Disordered" evidence="1">
    <location>
        <begin position="1"/>
        <end position="37"/>
    </location>
</feature>
<dbReference type="EMBL" id="UZAK01051297">
    <property type="protein sequence ID" value="VDP80761.1"/>
    <property type="molecule type" value="Genomic_DNA"/>
</dbReference>
<gene>
    <name evidence="2" type="ORF">SCUD_LOCUS22926</name>
</gene>
<evidence type="ECO:0000313" key="3">
    <source>
        <dbReference type="Proteomes" id="UP000279833"/>
    </source>
</evidence>
<accession>A0A183L6F7</accession>
<evidence type="ECO:0000313" key="2">
    <source>
        <dbReference type="EMBL" id="VDP80761.1"/>
    </source>
</evidence>
<feature type="compositionally biased region" description="Polar residues" evidence="1">
    <location>
        <begin position="26"/>
        <end position="37"/>
    </location>
</feature>
<dbReference type="WBParaSite" id="SCUD_0002292901-mRNA-1">
    <property type="protein sequence ID" value="SCUD_0002292901-mRNA-1"/>
    <property type="gene ID" value="SCUD_0002292901"/>
</dbReference>
<evidence type="ECO:0000256" key="1">
    <source>
        <dbReference type="SAM" id="MobiDB-lite"/>
    </source>
</evidence>
<dbReference type="Proteomes" id="UP000279833">
    <property type="component" value="Unassembled WGS sequence"/>
</dbReference>
<evidence type="ECO:0000313" key="4">
    <source>
        <dbReference type="WBParaSite" id="SCUD_0002292901-mRNA-1"/>
    </source>
</evidence>
<protein>
    <submittedName>
        <fullName evidence="2 4">Uncharacterized protein</fullName>
    </submittedName>
</protein>
<proteinExistence type="predicted"/>
<dbReference type="AlphaFoldDB" id="A0A183L6F7"/>
<keyword evidence="3" id="KW-1185">Reference proteome</keyword>
<reference evidence="4" key="1">
    <citation type="submission" date="2016-06" db="UniProtKB">
        <authorList>
            <consortium name="WormBaseParasite"/>
        </authorList>
    </citation>
    <scope>IDENTIFICATION</scope>
</reference>
<sequence>MERPNNVGDLKDQSNSNGKEEILFGSTGNQQNPLDPSWTTKVKYRRDAAILRSRRGKCSTHSGSCSNAV</sequence>
<organism evidence="4">
    <name type="scientific">Schistosoma curassoni</name>
    <dbReference type="NCBI Taxonomy" id="6186"/>
    <lineage>
        <taxon>Eukaryota</taxon>
        <taxon>Metazoa</taxon>
        <taxon>Spiralia</taxon>
        <taxon>Lophotrochozoa</taxon>
        <taxon>Platyhelminthes</taxon>
        <taxon>Trematoda</taxon>
        <taxon>Digenea</taxon>
        <taxon>Strigeidida</taxon>
        <taxon>Schistosomatoidea</taxon>
        <taxon>Schistosomatidae</taxon>
        <taxon>Schistosoma</taxon>
    </lineage>
</organism>
<reference evidence="2" key="2">
    <citation type="submission" date="2018-11" db="EMBL/GenBank/DDBJ databases">
        <authorList>
            <consortium name="Pathogen Informatics"/>
        </authorList>
    </citation>
    <scope>NUCLEOTIDE SEQUENCE [LARGE SCALE GENOMIC DNA]</scope>
    <source>
        <strain evidence="2">Dakar</strain>
    </source>
</reference>